<dbReference type="KEGG" id="soy:115876064"/>
<evidence type="ECO:0000256" key="12">
    <source>
        <dbReference type="ARBA" id="ARBA00031298"/>
    </source>
</evidence>
<feature type="compositionally biased region" description="Acidic residues" evidence="13">
    <location>
        <begin position="196"/>
        <end position="212"/>
    </location>
</feature>
<dbReference type="GO" id="GO:0039502">
    <property type="term" value="P:symbiont-mediated suppression of host type I interferon-mediated signaling pathway"/>
    <property type="evidence" value="ECO:0007669"/>
    <property type="project" value="UniProtKB-KW"/>
</dbReference>
<evidence type="ECO:0000256" key="7">
    <source>
        <dbReference type="ARBA" id="ARBA00022632"/>
    </source>
</evidence>
<evidence type="ECO:0000256" key="6">
    <source>
        <dbReference type="ARBA" id="ARBA00022581"/>
    </source>
</evidence>
<dbReference type="GO" id="GO:0000164">
    <property type="term" value="C:protein phosphatase type 1 complex"/>
    <property type="evidence" value="ECO:0007669"/>
    <property type="project" value="TreeGrafter"/>
</dbReference>
<dbReference type="InterPro" id="IPR051254">
    <property type="entry name" value="PPP1R15"/>
</dbReference>
<keyword evidence="6" id="KW-0945">Host-virus interaction</keyword>
<evidence type="ECO:0000259" key="14">
    <source>
        <dbReference type="Pfam" id="PF10488"/>
    </source>
</evidence>
<evidence type="ECO:0000256" key="11">
    <source>
        <dbReference type="ARBA" id="ARBA00023280"/>
    </source>
</evidence>
<keyword evidence="8" id="KW-1114">Inhibition of host interferon signaling pathway by virus</keyword>
<dbReference type="PANTHER" id="PTHR16489">
    <property type="entry name" value="GH11727P"/>
    <property type="match status" value="1"/>
</dbReference>
<dbReference type="GeneID" id="115876064"/>
<dbReference type="InterPro" id="IPR019523">
    <property type="entry name" value="Prot_Pase1_reg-su15A/B_C"/>
</dbReference>
<comment type="function">
    <text evidence="1">Interacts with the host phosphatase PP1 catalytic subunit (PPP1CB) and recruits it to dephosphorylate EIF2S1/eIF2alpha and therefore restores the host translation that has been shut-down by the host. Also inhibits the EIF2S1/eIF2alpha-ATF4-DDIT3/CHOP pathway.</text>
</comment>
<feature type="domain" description="Protein phosphatase 1 regulatory subunit 15A/B C-terminal" evidence="14">
    <location>
        <begin position="260"/>
        <end position="301"/>
    </location>
</feature>
<sequence>MWINITDKGPYPAPHLKQSERPFRTWVPTVSIVPRKAFTNPNFVNNTSHCTRIPTDSLTKNYKQSQSPNLITSIKENCPKVIPHTDMKNGIMAVKDTTNHTGNQYLGDMQEKEIVSDQHQTDFVDESQGETDKMDFKLLNFKKLPLDNFDRCMLDKLDRSETKGRSRRTKMPSVCESEDSFIVFEGSDNESYNNDESSDEDSSSDSEYDSDESTSLQNQNDDISEVDSCHPLRNKLVQFAPDNSLCEVHPMIKWSFAYQAARKGPWEMYARDRSRFRDRINRVEKEIKYIFDLQHRNKIYKERFDSNVESV</sequence>
<dbReference type="GO" id="GO:0051246">
    <property type="term" value="P:regulation of protein metabolic process"/>
    <property type="evidence" value="ECO:0007669"/>
    <property type="project" value="UniProtKB-ARBA"/>
</dbReference>
<dbReference type="GO" id="GO:0034976">
    <property type="term" value="P:response to endoplasmic reticulum stress"/>
    <property type="evidence" value="ECO:0007669"/>
    <property type="project" value="TreeGrafter"/>
</dbReference>
<evidence type="ECO:0000256" key="4">
    <source>
        <dbReference type="ARBA" id="ARBA00011204"/>
    </source>
</evidence>
<comment type="similarity">
    <text evidence="3">Belongs to the PPP1R15 family.</text>
</comment>
<evidence type="ECO:0000256" key="2">
    <source>
        <dbReference type="ARBA" id="ARBA00007512"/>
    </source>
</evidence>
<evidence type="ECO:0000256" key="10">
    <source>
        <dbReference type="ARBA" id="ARBA00023258"/>
    </source>
</evidence>
<evidence type="ECO:0000313" key="16">
    <source>
        <dbReference type="RefSeq" id="XP_030747606.1"/>
    </source>
</evidence>
<dbReference type="PANTHER" id="PTHR16489:SF12">
    <property type="entry name" value="GH11727P"/>
    <property type="match status" value="1"/>
</dbReference>
<dbReference type="GO" id="GO:0019888">
    <property type="term" value="F:protein phosphatase regulator activity"/>
    <property type="evidence" value="ECO:0007669"/>
    <property type="project" value="TreeGrafter"/>
</dbReference>
<dbReference type="Pfam" id="PF10488">
    <property type="entry name" value="PP1c_bdg"/>
    <property type="match status" value="1"/>
</dbReference>
<dbReference type="RefSeq" id="XP_030747606.1">
    <property type="nucleotide sequence ID" value="XM_030891746.1"/>
</dbReference>
<comment type="subunit">
    <text evidence="4">Interacts (via C-terminus) with host PPP1CB.</text>
</comment>
<feature type="region of interest" description="Disordered" evidence="13">
    <location>
        <begin position="186"/>
        <end position="225"/>
    </location>
</feature>
<keyword evidence="10" id="KW-0922">Interferon antiviral system evasion</keyword>
<evidence type="ECO:0000256" key="1">
    <source>
        <dbReference type="ARBA" id="ARBA00003756"/>
    </source>
</evidence>
<dbReference type="GO" id="GO:0005783">
    <property type="term" value="C:endoplasmic reticulum"/>
    <property type="evidence" value="ECO:0007669"/>
    <property type="project" value="TreeGrafter"/>
</dbReference>
<dbReference type="RefSeq" id="XP_030747607.1">
    <property type="nucleotide sequence ID" value="XM_030891747.1"/>
</dbReference>
<keyword evidence="9" id="KW-0426">Late protein</keyword>
<organism evidence="15 17">
    <name type="scientific">Sitophilus oryzae</name>
    <name type="common">Rice weevil</name>
    <name type="synonym">Curculio oryzae</name>
    <dbReference type="NCBI Taxonomy" id="7048"/>
    <lineage>
        <taxon>Eukaryota</taxon>
        <taxon>Metazoa</taxon>
        <taxon>Ecdysozoa</taxon>
        <taxon>Arthropoda</taxon>
        <taxon>Hexapoda</taxon>
        <taxon>Insecta</taxon>
        <taxon>Pterygota</taxon>
        <taxon>Neoptera</taxon>
        <taxon>Endopterygota</taxon>
        <taxon>Coleoptera</taxon>
        <taxon>Polyphaga</taxon>
        <taxon>Cucujiformia</taxon>
        <taxon>Curculionidae</taxon>
        <taxon>Dryophthorinae</taxon>
        <taxon>Sitophilus</taxon>
    </lineage>
</organism>
<evidence type="ECO:0000256" key="8">
    <source>
        <dbReference type="ARBA" id="ARBA00022830"/>
    </source>
</evidence>
<protein>
    <recommendedName>
        <fullName evidence="5">Protein DP71L</fullName>
    </recommendedName>
    <alternativeName>
        <fullName evidence="12">MyD116 homolog</fullName>
    </alternativeName>
</protein>
<dbReference type="Proteomes" id="UP000504635">
    <property type="component" value="Unplaced"/>
</dbReference>
<evidence type="ECO:0000256" key="5">
    <source>
        <dbReference type="ARBA" id="ARBA00019072"/>
    </source>
</evidence>
<evidence type="ECO:0000313" key="17">
    <source>
        <dbReference type="RefSeq" id="XP_030747607.1"/>
    </source>
</evidence>
<evidence type="ECO:0000313" key="15">
    <source>
        <dbReference type="Proteomes" id="UP000504635"/>
    </source>
</evidence>
<keyword evidence="7" id="KW-1090">Inhibition of host innate immune response by virus</keyword>
<evidence type="ECO:0000256" key="3">
    <source>
        <dbReference type="ARBA" id="ARBA00010161"/>
    </source>
</evidence>
<evidence type="ECO:0000256" key="13">
    <source>
        <dbReference type="SAM" id="MobiDB-lite"/>
    </source>
</evidence>
<comment type="similarity">
    <text evidence="2">Belongs to the asfivirus DP71L family.</text>
</comment>
<evidence type="ECO:0000256" key="9">
    <source>
        <dbReference type="ARBA" id="ARBA00022921"/>
    </source>
</evidence>
<keyword evidence="11" id="KW-0899">Viral immunoevasion</keyword>
<gene>
    <name evidence="16 17" type="primary">LOC115876064</name>
</gene>
<keyword evidence="15" id="KW-1185">Reference proteome</keyword>
<dbReference type="OrthoDB" id="5976067at2759"/>
<reference evidence="16 17" key="1">
    <citation type="submission" date="2025-04" db="UniProtKB">
        <authorList>
            <consortium name="RefSeq"/>
        </authorList>
    </citation>
    <scope>IDENTIFICATION</scope>
    <source>
        <tissue evidence="16 17">Gonads</tissue>
    </source>
</reference>
<proteinExistence type="inferred from homology"/>
<dbReference type="CTD" id="37820"/>
<name>A0A6J2X8R0_SITOR</name>
<dbReference type="AlphaFoldDB" id="A0A6J2X8R0"/>
<accession>A0A6J2X8R0</accession>